<organism evidence="3 4">
    <name type="scientific">Streptomyces exfoliatus</name>
    <name type="common">Streptomyces hydrogenans</name>
    <dbReference type="NCBI Taxonomy" id="1905"/>
    <lineage>
        <taxon>Bacteria</taxon>
        <taxon>Bacillati</taxon>
        <taxon>Actinomycetota</taxon>
        <taxon>Actinomycetes</taxon>
        <taxon>Kitasatosporales</taxon>
        <taxon>Streptomycetaceae</taxon>
        <taxon>Streptomyces</taxon>
    </lineage>
</organism>
<keyword evidence="4" id="KW-1185">Reference proteome</keyword>
<accession>A0ABV3D1Q7</accession>
<feature type="signal peptide" evidence="2">
    <location>
        <begin position="1"/>
        <end position="27"/>
    </location>
</feature>
<dbReference type="PROSITE" id="PS51257">
    <property type="entry name" value="PROKAR_LIPOPROTEIN"/>
    <property type="match status" value="1"/>
</dbReference>
<feature type="region of interest" description="Disordered" evidence="1">
    <location>
        <begin position="328"/>
        <end position="348"/>
    </location>
</feature>
<evidence type="ECO:0008006" key="5">
    <source>
        <dbReference type="Google" id="ProtNLM"/>
    </source>
</evidence>
<feature type="chain" id="PRO_5045335714" description="Lipoprotein" evidence="2">
    <location>
        <begin position="28"/>
        <end position="348"/>
    </location>
</feature>
<sequence>MARWFVGRSAAVLIALAVGATGCAAFSAEDDRVRAEEIAERVAPGQLEVVSARNLYPQDGGAEISFRIKGDADAVVRFHVDAEKDTCRRRPCEELLAEALAEARADAEEFRLLRREFAACGYEVHGVRPSVADPWIAARVDGTTVRSVLTSVGECLARWARARTGEHPPSYSVLIASPETARDLPEGDRSQPTLARLSATKRMGALSKHTYLRATYAWPATGVDPASGVFSLARPFAERQRFANAVQGEARTWLRTAGPRLPEAVVSEYSGVWRLVPGRVDRVTGWVLYCDRPEGEHPPCTGRHALAVTADLSGRLVGEPRVFRDVREGNGPLVLPRAPGEDTTDGRS</sequence>
<comment type="caution">
    <text evidence="3">The sequence shown here is derived from an EMBL/GenBank/DDBJ whole genome shotgun (WGS) entry which is preliminary data.</text>
</comment>
<dbReference type="EMBL" id="JBEZAM010000032">
    <property type="protein sequence ID" value="MEU7295853.1"/>
    <property type="molecule type" value="Genomic_DNA"/>
</dbReference>
<evidence type="ECO:0000256" key="1">
    <source>
        <dbReference type="SAM" id="MobiDB-lite"/>
    </source>
</evidence>
<name>A0ABV3D1Q7_STREX</name>
<evidence type="ECO:0000313" key="3">
    <source>
        <dbReference type="EMBL" id="MEU7295853.1"/>
    </source>
</evidence>
<dbReference type="Proteomes" id="UP001551210">
    <property type="component" value="Unassembled WGS sequence"/>
</dbReference>
<reference evidence="3 4" key="1">
    <citation type="submission" date="2024-06" db="EMBL/GenBank/DDBJ databases">
        <title>The Natural Products Discovery Center: Release of the First 8490 Sequenced Strains for Exploring Actinobacteria Biosynthetic Diversity.</title>
        <authorList>
            <person name="Kalkreuter E."/>
            <person name="Kautsar S.A."/>
            <person name="Yang D."/>
            <person name="Bader C.D."/>
            <person name="Teijaro C.N."/>
            <person name="Fluegel L."/>
            <person name="Davis C.M."/>
            <person name="Simpson J.R."/>
            <person name="Lauterbach L."/>
            <person name="Steele A.D."/>
            <person name="Gui C."/>
            <person name="Meng S."/>
            <person name="Li G."/>
            <person name="Viehrig K."/>
            <person name="Ye F."/>
            <person name="Su P."/>
            <person name="Kiefer A.F."/>
            <person name="Nichols A."/>
            <person name="Cepeda A.J."/>
            <person name="Yan W."/>
            <person name="Fan B."/>
            <person name="Jiang Y."/>
            <person name="Adhikari A."/>
            <person name="Zheng C.-J."/>
            <person name="Schuster L."/>
            <person name="Cowan T.M."/>
            <person name="Smanski M.J."/>
            <person name="Chevrette M.G."/>
            <person name="De Carvalho L.P.S."/>
            <person name="Shen B."/>
        </authorList>
    </citation>
    <scope>NUCLEOTIDE SEQUENCE [LARGE SCALE GENOMIC DNA]</scope>
    <source>
        <strain evidence="3 4">NPDC045705</strain>
    </source>
</reference>
<proteinExistence type="predicted"/>
<protein>
    <recommendedName>
        <fullName evidence="5">Lipoprotein</fullName>
    </recommendedName>
</protein>
<keyword evidence="2" id="KW-0732">Signal</keyword>
<dbReference type="RefSeq" id="WP_359210906.1">
    <property type="nucleotide sequence ID" value="NZ_JBEZAM010000032.1"/>
</dbReference>
<evidence type="ECO:0000313" key="4">
    <source>
        <dbReference type="Proteomes" id="UP001551210"/>
    </source>
</evidence>
<evidence type="ECO:0000256" key="2">
    <source>
        <dbReference type="SAM" id="SignalP"/>
    </source>
</evidence>
<dbReference type="NCBIfam" id="NF046121">
    <property type="entry name" value="lipo_SCO7460"/>
    <property type="match status" value="1"/>
</dbReference>
<gene>
    <name evidence="3" type="ORF">AB0A76_21980</name>
</gene>